<evidence type="ECO:0000313" key="3">
    <source>
        <dbReference type="Proteomes" id="UP000319424"/>
    </source>
</evidence>
<evidence type="ECO:0000256" key="1">
    <source>
        <dbReference type="SAM" id="Phobius"/>
    </source>
</evidence>
<feature type="transmembrane region" description="Helical" evidence="1">
    <location>
        <begin position="67"/>
        <end position="84"/>
    </location>
</feature>
<dbReference type="Proteomes" id="UP000319424">
    <property type="component" value="Unassembled WGS sequence"/>
</dbReference>
<keyword evidence="1" id="KW-0472">Membrane</keyword>
<feature type="transmembrane region" description="Helical" evidence="1">
    <location>
        <begin position="6"/>
        <end position="25"/>
    </location>
</feature>
<evidence type="ECO:0000313" key="2">
    <source>
        <dbReference type="EMBL" id="TRW26270.1"/>
    </source>
</evidence>
<gene>
    <name evidence="2" type="ORF">FL857_05600</name>
</gene>
<accession>A0A552V746</accession>
<name>A0A552V746_9FIRM</name>
<keyword evidence="1" id="KW-1133">Transmembrane helix</keyword>
<keyword evidence="1" id="KW-0812">Transmembrane</keyword>
<dbReference type="OrthoDB" id="1335245at2"/>
<reference evidence="2 3" key="1">
    <citation type="submission" date="2019-07" db="EMBL/GenBank/DDBJ databases">
        <title>Criibacterium bergeronii gen. nov., sp. nov. isolated from human clinical samples.</title>
        <authorList>
            <person name="Maheux A.F."/>
            <person name="Boudreau D.K."/>
            <person name="Berube E."/>
            <person name="Brodeur S."/>
            <person name="Bernard K.A."/>
            <person name="Abed J.Y."/>
            <person name="Ducrey E."/>
            <person name="Guay E.F."/>
            <person name="Raymond F."/>
            <person name="Corbeil J."/>
            <person name="Domingo M.-C."/>
            <person name="Roy P.H."/>
            <person name="Boissinot M."/>
            <person name="Tocheva E.I."/>
            <person name="Omar R.F."/>
        </authorList>
    </citation>
    <scope>NUCLEOTIDE SEQUENCE [LARGE SCALE GENOMIC DNA]</scope>
    <source>
        <strain evidence="2 3">CCRI-24246</strain>
    </source>
</reference>
<sequence>MSVFYGKSNFFFFIPILLWILVTLGNKIFRYNISEQWNITATIITFFVLCIVENLNIVNQVYAKNRFTILTILTGIFFISVLILKNDAHIKENSVSSKNSTHEDLFNLFYINTSKVHEIAMLIDNKIMKTVEREQISEELLRITSTFSAKTSTLSGETSAEKEDNYKKRVYENFDVKTTKSIMLRKLYEVAKNNNKTIQNILPGQLILFKDVELKRRNIDDTVMILNVLRDSKLKNQENDSIEINMNKMMEKMLDDFTIDYQFEQSILGDCDKMKCLIQLPYKSNENFENGYQHNDLQLGKLSIVGIYRGKIDFSKRESVSSRFLDLIFESYKSETDQNDDDIMKESSVTKEQKEFPLDFRPNKLSEEMHLIDVIAIIQELNINKE</sequence>
<proteinExistence type="predicted"/>
<comment type="caution">
    <text evidence="2">The sequence shown here is derived from an EMBL/GenBank/DDBJ whole genome shotgun (WGS) entry which is preliminary data.</text>
</comment>
<protein>
    <submittedName>
        <fullName evidence="2">Uncharacterized protein</fullName>
    </submittedName>
</protein>
<feature type="transmembrane region" description="Helical" evidence="1">
    <location>
        <begin position="37"/>
        <end position="55"/>
    </location>
</feature>
<dbReference type="EMBL" id="VJXW01000007">
    <property type="protein sequence ID" value="TRW26270.1"/>
    <property type="molecule type" value="Genomic_DNA"/>
</dbReference>
<dbReference type="AlphaFoldDB" id="A0A552V746"/>
<organism evidence="2 3">
    <name type="scientific">Criibacterium bergeronii</name>
    <dbReference type="NCBI Taxonomy" id="1871336"/>
    <lineage>
        <taxon>Bacteria</taxon>
        <taxon>Bacillati</taxon>
        <taxon>Bacillota</taxon>
        <taxon>Clostridia</taxon>
        <taxon>Peptostreptococcales</taxon>
        <taxon>Filifactoraceae</taxon>
        <taxon>Criibacterium</taxon>
    </lineage>
</organism>